<gene>
    <name evidence="1" type="ORF">GKZ27_08315</name>
</gene>
<sequence>MITENSFSALLGTVTIPSVMEKLGIRDVAAAARFYDSEVYALLSDKDTALWHLSPTTLADMYRQELSGSLVVPEEQS</sequence>
<proteinExistence type="predicted"/>
<protein>
    <recommendedName>
        <fullName evidence="3">DUF3791 domain-containing protein</fullName>
    </recommendedName>
</protein>
<evidence type="ECO:0000313" key="1">
    <source>
        <dbReference type="EMBL" id="MVX61455.1"/>
    </source>
</evidence>
<accession>A0A6N8JNM8</accession>
<organism evidence="1 2">
    <name type="scientific">Adlercreutzia mucosicola</name>
    <dbReference type="NCBI Taxonomy" id="580026"/>
    <lineage>
        <taxon>Bacteria</taxon>
        <taxon>Bacillati</taxon>
        <taxon>Actinomycetota</taxon>
        <taxon>Coriobacteriia</taxon>
        <taxon>Eggerthellales</taxon>
        <taxon>Eggerthellaceae</taxon>
        <taxon>Adlercreutzia</taxon>
    </lineage>
</organism>
<keyword evidence="2" id="KW-1185">Reference proteome</keyword>
<evidence type="ECO:0008006" key="3">
    <source>
        <dbReference type="Google" id="ProtNLM"/>
    </source>
</evidence>
<name>A0A6N8JNM8_9ACTN</name>
<dbReference type="AlphaFoldDB" id="A0A6N8JNM8"/>
<reference evidence="1 2" key="1">
    <citation type="submission" date="2019-12" db="EMBL/GenBank/DDBJ databases">
        <title>Microbes associate with the intestines of laboratory mice.</title>
        <authorList>
            <person name="Navarre W."/>
            <person name="Wong E."/>
        </authorList>
    </citation>
    <scope>NUCLEOTIDE SEQUENCE [LARGE SCALE GENOMIC DNA]</scope>
    <source>
        <strain evidence="1 2">NM66_B29</strain>
    </source>
</reference>
<dbReference type="EMBL" id="WSRR01000021">
    <property type="protein sequence ID" value="MVX61455.1"/>
    <property type="molecule type" value="Genomic_DNA"/>
</dbReference>
<dbReference type="RefSeq" id="WP_160346640.1">
    <property type="nucleotide sequence ID" value="NZ_JAOAKZ010000052.1"/>
</dbReference>
<dbReference type="OrthoDB" id="1094481at2"/>
<dbReference type="Proteomes" id="UP000463388">
    <property type="component" value="Unassembled WGS sequence"/>
</dbReference>
<comment type="caution">
    <text evidence="1">The sequence shown here is derived from an EMBL/GenBank/DDBJ whole genome shotgun (WGS) entry which is preliminary data.</text>
</comment>
<evidence type="ECO:0000313" key="2">
    <source>
        <dbReference type="Proteomes" id="UP000463388"/>
    </source>
</evidence>